<keyword evidence="5" id="KW-0812">Transmembrane</keyword>
<evidence type="ECO:0000313" key="17">
    <source>
        <dbReference type="Proteomes" id="UP001153269"/>
    </source>
</evidence>
<feature type="compositionally biased region" description="Basic and acidic residues" evidence="14">
    <location>
        <begin position="305"/>
        <end position="339"/>
    </location>
</feature>
<dbReference type="GO" id="GO:0032588">
    <property type="term" value="C:trans-Golgi network membrane"/>
    <property type="evidence" value="ECO:0007669"/>
    <property type="project" value="TreeGrafter"/>
</dbReference>
<dbReference type="Proteomes" id="UP001153269">
    <property type="component" value="Unassembled WGS sequence"/>
</dbReference>
<dbReference type="GO" id="GO:0005509">
    <property type="term" value="F:calcium ion binding"/>
    <property type="evidence" value="ECO:0007669"/>
    <property type="project" value="InterPro"/>
</dbReference>
<keyword evidence="7" id="KW-0677">Repeat</keyword>
<comment type="subcellular location">
    <subcellularLocation>
        <location evidence="1">Cell membrane</location>
        <topology evidence="1">Single-pass type IV membrane protein</topology>
    </subcellularLocation>
    <subcellularLocation>
        <location evidence="2">Cytoplasm</location>
        <location evidence="2">Perinuclear region</location>
    </subcellularLocation>
    <subcellularLocation>
        <location evidence="12">Golgi apparatus</location>
        <location evidence="12">trans-Golgi network membrane</location>
        <topology evidence="12">Single-pass type IV membrane protein</topology>
    </subcellularLocation>
</comment>
<keyword evidence="8" id="KW-0106">Calcium</keyword>
<dbReference type="InterPro" id="IPR001751">
    <property type="entry name" value="S100/CaBP7/8-like_CS"/>
</dbReference>
<dbReference type="GO" id="GO:0005886">
    <property type="term" value="C:plasma membrane"/>
    <property type="evidence" value="ECO:0007669"/>
    <property type="project" value="UniProtKB-SubCell"/>
</dbReference>
<dbReference type="PROSITE" id="PS00018">
    <property type="entry name" value="EF_HAND_1"/>
    <property type="match status" value="2"/>
</dbReference>
<comment type="caution">
    <text evidence="16">The sequence shown here is derived from an EMBL/GenBank/DDBJ whole genome shotgun (WGS) entry which is preliminary data.</text>
</comment>
<dbReference type="SMART" id="SM00054">
    <property type="entry name" value="EFh"/>
    <property type="match status" value="2"/>
</dbReference>
<evidence type="ECO:0000313" key="16">
    <source>
        <dbReference type="EMBL" id="CAB1433289.1"/>
    </source>
</evidence>
<feature type="compositionally biased region" description="Basic and acidic residues" evidence="14">
    <location>
        <begin position="64"/>
        <end position="73"/>
    </location>
</feature>
<gene>
    <name evidence="16" type="ORF">PLEPLA_LOCUS21378</name>
</gene>
<dbReference type="CDD" id="cd00051">
    <property type="entry name" value="EFh"/>
    <property type="match status" value="1"/>
</dbReference>
<evidence type="ECO:0000256" key="2">
    <source>
        <dbReference type="ARBA" id="ARBA00004556"/>
    </source>
</evidence>
<feature type="region of interest" description="Disordered" evidence="14">
    <location>
        <begin position="64"/>
        <end position="116"/>
    </location>
</feature>
<evidence type="ECO:0000256" key="7">
    <source>
        <dbReference type="ARBA" id="ARBA00022737"/>
    </source>
</evidence>
<dbReference type="InterPro" id="IPR051111">
    <property type="entry name" value="Ca-binding_regulatory"/>
</dbReference>
<dbReference type="PROSITE" id="PS00303">
    <property type="entry name" value="S100_CABP"/>
    <property type="match status" value="1"/>
</dbReference>
<feature type="region of interest" description="Disordered" evidence="14">
    <location>
        <begin position="1"/>
        <end position="23"/>
    </location>
</feature>
<dbReference type="InterPro" id="IPR002048">
    <property type="entry name" value="EF_hand_dom"/>
</dbReference>
<keyword evidence="3" id="KW-1003">Cell membrane</keyword>
<dbReference type="InterPro" id="IPR018247">
    <property type="entry name" value="EF_Hand_1_Ca_BS"/>
</dbReference>
<reference evidence="16" key="1">
    <citation type="submission" date="2020-03" db="EMBL/GenBank/DDBJ databases">
        <authorList>
            <person name="Weist P."/>
        </authorList>
    </citation>
    <scope>NUCLEOTIDE SEQUENCE</scope>
</reference>
<dbReference type="PROSITE" id="PS50222">
    <property type="entry name" value="EF_HAND_2"/>
    <property type="match status" value="2"/>
</dbReference>
<dbReference type="Gene3D" id="1.10.238.10">
    <property type="entry name" value="EF-hand"/>
    <property type="match status" value="1"/>
</dbReference>
<feature type="region of interest" description="Disordered" evidence="14">
    <location>
        <begin position="290"/>
        <end position="340"/>
    </location>
</feature>
<evidence type="ECO:0000256" key="11">
    <source>
        <dbReference type="ARBA" id="ARBA00023136"/>
    </source>
</evidence>
<evidence type="ECO:0000259" key="15">
    <source>
        <dbReference type="PROSITE" id="PS50222"/>
    </source>
</evidence>
<keyword evidence="9" id="KW-1133">Transmembrane helix</keyword>
<evidence type="ECO:0000256" key="1">
    <source>
        <dbReference type="ARBA" id="ARBA00004521"/>
    </source>
</evidence>
<dbReference type="EMBL" id="CADEAL010001547">
    <property type="protein sequence ID" value="CAB1433289.1"/>
    <property type="molecule type" value="Genomic_DNA"/>
</dbReference>
<feature type="non-terminal residue" evidence="16">
    <location>
        <position position="436"/>
    </location>
</feature>
<evidence type="ECO:0000256" key="12">
    <source>
        <dbReference type="ARBA" id="ARBA00037801"/>
    </source>
</evidence>
<evidence type="ECO:0000256" key="14">
    <source>
        <dbReference type="SAM" id="MobiDB-lite"/>
    </source>
</evidence>
<feature type="domain" description="EF-hand" evidence="15">
    <location>
        <begin position="189"/>
        <end position="224"/>
    </location>
</feature>
<keyword evidence="10" id="KW-0333">Golgi apparatus</keyword>
<evidence type="ECO:0000256" key="10">
    <source>
        <dbReference type="ARBA" id="ARBA00023034"/>
    </source>
</evidence>
<dbReference type="SUPFAM" id="SSF47473">
    <property type="entry name" value="EF-hand"/>
    <property type="match status" value="1"/>
</dbReference>
<evidence type="ECO:0000256" key="3">
    <source>
        <dbReference type="ARBA" id="ARBA00022475"/>
    </source>
</evidence>
<dbReference type="FunFam" id="1.10.238.10:FF:000115">
    <property type="entry name" value="Calcium-binding protein 8"/>
    <property type="match status" value="1"/>
</dbReference>
<keyword evidence="17" id="KW-1185">Reference proteome</keyword>
<evidence type="ECO:0000256" key="8">
    <source>
        <dbReference type="ARBA" id="ARBA00022837"/>
    </source>
</evidence>
<dbReference type="InterPro" id="IPR011992">
    <property type="entry name" value="EF-hand-dom_pair"/>
</dbReference>
<evidence type="ECO:0000256" key="6">
    <source>
        <dbReference type="ARBA" id="ARBA00022723"/>
    </source>
</evidence>
<proteinExistence type="predicted"/>
<evidence type="ECO:0000256" key="13">
    <source>
        <dbReference type="ARBA" id="ARBA00038636"/>
    </source>
</evidence>
<keyword evidence="6" id="KW-0479">Metal-binding</keyword>
<sequence>MFAQRTRKKDDEGPGRHLPSSLQTIPVSVSYNMRLSSSCSFTAASPEPTDGLIRILFEQKRQNENRSETHKFELSQSARSVRVGASPPATRASHRSTTHTCELDERNNSAVTHQRSRIDPRGWWRDSNPRSLETGFCWDRFSDLITCSQPQREKMPFHHVTAGLLYKGNYLSRSLSESDSDVMASISVEELDEIREAFKVLDRDGNGFISKQELGMAMRSLGHMPSEVELAIIMQRLDMDGDGQVDFNEFMTILGPKLLSSETREGFLGSTIDTIFWQVTGPSGVWWNEPGRSGSAGLWGQQVESRVDRDGTETGQRQRRDRDRTETETGQRRDRDTNAHEWTLVAPKTSSVFTVETQHHDVQMSFTGLDVKKEVQEEVCIYESRIFAVPGSGPFGGDGGGGAVRKQRSIKVLSIGFNEEENGFMWDLSIRGGQRR</sequence>
<keyword evidence="11" id="KW-0472">Membrane</keyword>
<evidence type="ECO:0000256" key="5">
    <source>
        <dbReference type="ARBA" id="ARBA00022692"/>
    </source>
</evidence>
<accession>A0A9N7UN09</accession>
<comment type="subunit">
    <text evidence="13">Interacts with PI4KB. This binding competes with FREQ/NCS1 binding in a calcium-dependent manner.</text>
</comment>
<dbReference type="AlphaFoldDB" id="A0A9N7UN09"/>
<dbReference type="PANTHER" id="PTHR46311">
    <property type="entry name" value="CALCIUM-BINDING PROTEIN 8-RELATED"/>
    <property type="match status" value="1"/>
</dbReference>
<dbReference type="GO" id="GO:0048471">
    <property type="term" value="C:perinuclear region of cytoplasm"/>
    <property type="evidence" value="ECO:0007669"/>
    <property type="project" value="UniProtKB-SubCell"/>
</dbReference>
<organism evidence="16 17">
    <name type="scientific">Pleuronectes platessa</name>
    <name type="common">European plaice</name>
    <dbReference type="NCBI Taxonomy" id="8262"/>
    <lineage>
        <taxon>Eukaryota</taxon>
        <taxon>Metazoa</taxon>
        <taxon>Chordata</taxon>
        <taxon>Craniata</taxon>
        <taxon>Vertebrata</taxon>
        <taxon>Euteleostomi</taxon>
        <taxon>Actinopterygii</taxon>
        <taxon>Neopterygii</taxon>
        <taxon>Teleostei</taxon>
        <taxon>Neoteleostei</taxon>
        <taxon>Acanthomorphata</taxon>
        <taxon>Carangaria</taxon>
        <taxon>Pleuronectiformes</taxon>
        <taxon>Pleuronectoidei</taxon>
        <taxon>Pleuronectidae</taxon>
        <taxon>Pleuronectes</taxon>
    </lineage>
</organism>
<feature type="domain" description="EF-hand" evidence="15">
    <location>
        <begin position="225"/>
        <end position="260"/>
    </location>
</feature>
<keyword evidence="4" id="KW-0963">Cytoplasm</keyword>
<evidence type="ECO:0000256" key="4">
    <source>
        <dbReference type="ARBA" id="ARBA00022490"/>
    </source>
</evidence>
<dbReference type="PANTHER" id="PTHR46311:SF3">
    <property type="entry name" value="CALCIUM-BINDING PROTEIN 8"/>
    <property type="match status" value="1"/>
</dbReference>
<protein>
    <recommendedName>
        <fullName evidence="15">EF-hand domain-containing protein</fullName>
    </recommendedName>
</protein>
<dbReference type="Pfam" id="PF13499">
    <property type="entry name" value="EF-hand_7"/>
    <property type="match status" value="1"/>
</dbReference>
<evidence type="ECO:0000256" key="9">
    <source>
        <dbReference type="ARBA" id="ARBA00022989"/>
    </source>
</evidence>
<name>A0A9N7UN09_PLEPL</name>